<dbReference type="AlphaFoldDB" id="B8C0H9"/>
<dbReference type="Gene3D" id="3.40.50.2300">
    <property type="match status" value="1"/>
</dbReference>
<dbReference type="CDD" id="cd06170">
    <property type="entry name" value="LuxR_C_like"/>
    <property type="match status" value="1"/>
</dbReference>
<dbReference type="RefSeq" id="XP_002289532.1">
    <property type="nucleotide sequence ID" value="XM_002289496.1"/>
</dbReference>
<accession>B8C0H9</accession>
<evidence type="ECO:0000313" key="10">
    <source>
        <dbReference type="Proteomes" id="UP000001449"/>
    </source>
</evidence>
<dbReference type="KEGG" id="tps:THAPSDRAFT_33288"/>
<dbReference type="Pfam" id="PF00072">
    <property type="entry name" value="Response_reg"/>
    <property type="match status" value="1"/>
</dbReference>
<dbReference type="SUPFAM" id="SSF46894">
    <property type="entry name" value="C-terminal effector domain of the bipartite response regulators"/>
    <property type="match status" value="1"/>
</dbReference>
<dbReference type="PROSITE" id="PS50043">
    <property type="entry name" value="HTH_LUXR_2"/>
    <property type="match status" value="1"/>
</dbReference>
<keyword evidence="3" id="KW-0805">Transcription regulation</keyword>
<keyword evidence="1 6" id="KW-0597">Phosphoprotein</keyword>
<evidence type="ECO:0000256" key="2">
    <source>
        <dbReference type="ARBA" id="ARBA00023012"/>
    </source>
</evidence>
<evidence type="ECO:0000313" key="9">
    <source>
        <dbReference type="EMBL" id="EED93069.1"/>
    </source>
</evidence>
<dbReference type="GO" id="GO:0005829">
    <property type="term" value="C:cytosol"/>
    <property type="evidence" value="ECO:0000318"/>
    <property type="project" value="GO_Central"/>
</dbReference>
<dbReference type="FunFam" id="3.40.50.2300:FF:001131">
    <property type="match status" value="1"/>
</dbReference>
<proteinExistence type="predicted"/>
<gene>
    <name evidence="9" type="ORF">THAPSDRAFT_33288</name>
</gene>
<dbReference type="eggNOG" id="KOG1601">
    <property type="taxonomic scope" value="Eukaryota"/>
</dbReference>
<dbReference type="PROSITE" id="PS50110">
    <property type="entry name" value="RESPONSE_REGULATORY"/>
    <property type="match status" value="1"/>
</dbReference>
<feature type="non-terminal residue" evidence="9">
    <location>
        <position position="1"/>
    </location>
</feature>
<feature type="domain" description="Response regulatory" evidence="8">
    <location>
        <begin position="2"/>
        <end position="120"/>
    </location>
</feature>
<sequence>KWILLLEGEDSLRNTMGKYIANEGGYVQTKTASDNADSTLTVGQTPDCAVLDIRLNGDMDGLELLKVIRSDSTLQSLPVVLLTARGRVEDRIAGYDADADAYLSKPFDSEELISVIDSLLSIKESIKNKTSTIAVSTEDVMEQRNVTSPLTIEEVAVLNLLDQGLTNQEIATQMESSTEEVSQKMNSLMQKTNVTSRTDLVRWWKDTR</sequence>
<dbReference type="EMBL" id="CM000641">
    <property type="protein sequence ID" value="EED93069.1"/>
    <property type="molecule type" value="Genomic_DNA"/>
</dbReference>
<name>B8C0H9_THAPS</name>
<feature type="modified residue" description="4-aspartylphosphate" evidence="6">
    <location>
        <position position="52"/>
    </location>
</feature>
<protein>
    <submittedName>
        <fullName evidence="9">Uncharacterized protein</fullName>
    </submittedName>
</protein>
<dbReference type="PANTHER" id="PTHR48111">
    <property type="entry name" value="REGULATOR OF RPOS"/>
    <property type="match status" value="1"/>
</dbReference>
<dbReference type="OMA" id="EKMGAHS"/>
<dbReference type="InterPro" id="IPR039420">
    <property type="entry name" value="WalR-like"/>
</dbReference>
<dbReference type="GO" id="GO:0000156">
    <property type="term" value="F:phosphorelay response regulator activity"/>
    <property type="evidence" value="ECO:0000318"/>
    <property type="project" value="GO_Central"/>
</dbReference>
<evidence type="ECO:0000256" key="4">
    <source>
        <dbReference type="ARBA" id="ARBA00023125"/>
    </source>
</evidence>
<dbReference type="InterPro" id="IPR000792">
    <property type="entry name" value="Tscrpt_reg_LuxR_C"/>
</dbReference>
<dbReference type="PANTHER" id="PTHR48111:SF1">
    <property type="entry name" value="TWO-COMPONENT RESPONSE REGULATOR ORR33"/>
    <property type="match status" value="1"/>
</dbReference>
<dbReference type="STRING" id="35128.B8C0H9"/>
<evidence type="ECO:0000256" key="6">
    <source>
        <dbReference type="PROSITE-ProRule" id="PRU00169"/>
    </source>
</evidence>
<evidence type="ECO:0000259" key="8">
    <source>
        <dbReference type="PROSITE" id="PS50110"/>
    </source>
</evidence>
<evidence type="ECO:0000256" key="3">
    <source>
        <dbReference type="ARBA" id="ARBA00023015"/>
    </source>
</evidence>
<dbReference type="InterPro" id="IPR016032">
    <property type="entry name" value="Sig_transdc_resp-reg_C-effctor"/>
</dbReference>
<reference evidence="9 10" key="2">
    <citation type="journal article" date="2008" name="Nature">
        <title>The Phaeodactylum genome reveals the evolutionary history of diatom genomes.</title>
        <authorList>
            <person name="Bowler C."/>
            <person name="Allen A.E."/>
            <person name="Badger J.H."/>
            <person name="Grimwood J."/>
            <person name="Jabbari K."/>
            <person name="Kuo A."/>
            <person name="Maheswari U."/>
            <person name="Martens C."/>
            <person name="Maumus F."/>
            <person name="Otillar R.P."/>
            <person name="Rayko E."/>
            <person name="Salamov A."/>
            <person name="Vandepoele K."/>
            <person name="Beszteri B."/>
            <person name="Gruber A."/>
            <person name="Heijde M."/>
            <person name="Katinka M."/>
            <person name="Mock T."/>
            <person name="Valentin K."/>
            <person name="Verret F."/>
            <person name="Berges J.A."/>
            <person name="Brownlee C."/>
            <person name="Cadoret J.P."/>
            <person name="Chiovitti A."/>
            <person name="Choi C.J."/>
            <person name="Coesel S."/>
            <person name="De Martino A."/>
            <person name="Detter J.C."/>
            <person name="Durkin C."/>
            <person name="Falciatore A."/>
            <person name="Fournet J."/>
            <person name="Haruta M."/>
            <person name="Huysman M.J."/>
            <person name="Jenkins B.D."/>
            <person name="Jiroutova K."/>
            <person name="Jorgensen R.E."/>
            <person name="Joubert Y."/>
            <person name="Kaplan A."/>
            <person name="Kroger N."/>
            <person name="Kroth P.G."/>
            <person name="La Roche J."/>
            <person name="Lindquist E."/>
            <person name="Lommer M."/>
            <person name="Martin-Jezequel V."/>
            <person name="Lopez P.J."/>
            <person name="Lucas S."/>
            <person name="Mangogna M."/>
            <person name="McGinnis K."/>
            <person name="Medlin L.K."/>
            <person name="Montsant A."/>
            <person name="Oudot-Le Secq M.P."/>
            <person name="Napoli C."/>
            <person name="Obornik M."/>
            <person name="Parker M.S."/>
            <person name="Petit J.L."/>
            <person name="Porcel B.M."/>
            <person name="Poulsen N."/>
            <person name="Robison M."/>
            <person name="Rychlewski L."/>
            <person name="Rynearson T.A."/>
            <person name="Schmutz J."/>
            <person name="Shapiro H."/>
            <person name="Siaut M."/>
            <person name="Stanley M."/>
            <person name="Sussman M.R."/>
            <person name="Taylor A.R."/>
            <person name="Vardi A."/>
            <person name="von Dassow P."/>
            <person name="Vyverman W."/>
            <person name="Willis A."/>
            <person name="Wyrwicz L.S."/>
            <person name="Rokhsar D.S."/>
            <person name="Weissenbach J."/>
            <person name="Armbrust E.V."/>
            <person name="Green B.R."/>
            <person name="Van de Peer Y."/>
            <person name="Grigoriev I.V."/>
        </authorList>
    </citation>
    <scope>NUCLEOTIDE SEQUENCE [LARGE SCALE GENOMIC DNA]</scope>
    <source>
        <strain evidence="9 10">CCMP1335</strain>
    </source>
</reference>
<reference evidence="9 10" key="1">
    <citation type="journal article" date="2004" name="Science">
        <title>The genome of the diatom Thalassiosira pseudonana: ecology, evolution, and metabolism.</title>
        <authorList>
            <person name="Armbrust E.V."/>
            <person name="Berges J.A."/>
            <person name="Bowler C."/>
            <person name="Green B.R."/>
            <person name="Martinez D."/>
            <person name="Putnam N.H."/>
            <person name="Zhou S."/>
            <person name="Allen A.E."/>
            <person name="Apt K.E."/>
            <person name="Bechner M."/>
            <person name="Brzezinski M.A."/>
            <person name="Chaal B.K."/>
            <person name="Chiovitti A."/>
            <person name="Davis A.K."/>
            <person name="Demarest M.S."/>
            <person name="Detter J.C."/>
            <person name="Glavina T."/>
            <person name="Goodstein D."/>
            <person name="Hadi M.Z."/>
            <person name="Hellsten U."/>
            <person name="Hildebrand M."/>
            <person name="Jenkins B.D."/>
            <person name="Jurka J."/>
            <person name="Kapitonov V.V."/>
            <person name="Kroger N."/>
            <person name="Lau W.W."/>
            <person name="Lane T.W."/>
            <person name="Larimer F.W."/>
            <person name="Lippmeier J.C."/>
            <person name="Lucas S."/>
            <person name="Medina M."/>
            <person name="Montsant A."/>
            <person name="Obornik M."/>
            <person name="Parker M.S."/>
            <person name="Palenik B."/>
            <person name="Pazour G.J."/>
            <person name="Richardson P.M."/>
            <person name="Rynearson T.A."/>
            <person name="Saito M.A."/>
            <person name="Schwartz D.C."/>
            <person name="Thamatrakoln K."/>
            <person name="Valentin K."/>
            <person name="Vardi A."/>
            <person name="Wilkerson F.P."/>
            <person name="Rokhsar D.S."/>
        </authorList>
    </citation>
    <scope>NUCLEOTIDE SEQUENCE [LARGE SCALE GENOMIC DNA]</scope>
    <source>
        <strain evidence="9 10">CCMP1335</strain>
    </source>
</reference>
<dbReference type="GO" id="GO:0032993">
    <property type="term" value="C:protein-DNA complex"/>
    <property type="evidence" value="ECO:0000318"/>
    <property type="project" value="GO_Central"/>
</dbReference>
<dbReference type="SMART" id="SM00421">
    <property type="entry name" value="HTH_LUXR"/>
    <property type="match status" value="1"/>
</dbReference>
<dbReference type="Gene3D" id="1.10.10.10">
    <property type="entry name" value="Winged helix-like DNA-binding domain superfamily/Winged helix DNA-binding domain"/>
    <property type="match status" value="1"/>
</dbReference>
<dbReference type="InParanoid" id="B8C0H9"/>
<evidence type="ECO:0000259" key="7">
    <source>
        <dbReference type="PROSITE" id="PS50043"/>
    </source>
</evidence>
<dbReference type="InterPro" id="IPR036388">
    <property type="entry name" value="WH-like_DNA-bd_sf"/>
</dbReference>
<dbReference type="SMART" id="SM00448">
    <property type="entry name" value="REC"/>
    <property type="match status" value="1"/>
</dbReference>
<dbReference type="Pfam" id="PF00196">
    <property type="entry name" value="GerE"/>
    <property type="match status" value="1"/>
</dbReference>
<keyword evidence="5" id="KW-0804">Transcription</keyword>
<dbReference type="PaxDb" id="35128-Thaps33288"/>
<keyword evidence="2" id="KW-0902">Two-component regulatory system</keyword>
<organism evidence="9 10">
    <name type="scientific">Thalassiosira pseudonana</name>
    <name type="common">Marine diatom</name>
    <name type="synonym">Cyclotella nana</name>
    <dbReference type="NCBI Taxonomy" id="35128"/>
    <lineage>
        <taxon>Eukaryota</taxon>
        <taxon>Sar</taxon>
        <taxon>Stramenopiles</taxon>
        <taxon>Ochrophyta</taxon>
        <taxon>Bacillariophyta</taxon>
        <taxon>Coscinodiscophyceae</taxon>
        <taxon>Thalassiosirophycidae</taxon>
        <taxon>Thalassiosirales</taxon>
        <taxon>Thalassiosiraceae</taxon>
        <taxon>Thalassiosira</taxon>
    </lineage>
</organism>
<dbReference type="GO" id="GO:0006355">
    <property type="term" value="P:regulation of DNA-templated transcription"/>
    <property type="evidence" value="ECO:0000318"/>
    <property type="project" value="GO_Central"/>
</dbReference>
<keyword evidence="4" id="KW-0238">DNA-binding</keyword>
<dbReference type="InterPro" id="IPR011006">
    <property type="entry name" value="CheY-like_superfamily"/>
</dbReference>
<dbReference type="SUPFAM" id="SSF52172">
    <property type="entry name" value="CheY-like"/>
    <property type="match status" value="1"/>
</dbReference>
<dbReference type="Proteomes" id="UP000001449">
    <property type="component" value="Chromosome 4"/>
</dbReference>
<evidence type="ECO:0000256" key="5">
    <source>
        <dbReference type="ARBA" id="ARBA00023163"/>
    </source>
</evidence>
<keyword evidence="10" id="KW-1185">Reference proteome</keyword>
<dbReference type="GeneID" id="7452226"/>
<dbReference type="FunFam" id="1.10.10.10:FF:000153">
    <property type="entry name" value="LuxR family transcriptional regulator"/>
    <property type="match status" value="1"/>
</dbReference>
<dbReference type="HOGENOM" id="CLU_000445_90_4_1"/>
<dbReference type="InterPro" id="IPR001789">
    <property type="entry name" value="Sig_transdc_resp-reg_receiver"/>
</dbReference>
<evidence type="ECO:0000256" key="1">
    <source>
        <dbReference type="ARBA" id="ARBA00022553"/>
    </source>
</evidence>
<dbReference type="GO" id="GO:0000976">
    <property type="term" value="F:transcription cis-regulatory region binding"/>
    <property type="evidence" value="ECO:0000318"/>
    <property type="project" value="GO_Central"/>
</dbReference>
<feature type="domain" description="HTH luxR-type" evidence="7">
    <location>
        <begin position="143"/>
        <end position="208"/>
    </location>
</feature>